<evidence type="ECO:0000313" key="2">
    <source>
        <dbReference type="EMBL" id="MFC3458996.1"/>
    </source>
</evidence>
<organism evidence="2 3">
    <name type="scientific">Massilia haematophila</name>
    <dbReference type="NCBI Taxonomy" id="457923"/>
    <lineage>
        <taxon>Bacteria</taxon>
        <taxon>Pseudomonadati</taxon>
        <taxon>Pseudomonadota</taxon>
        <taxon>Betaproteobacteria</taxon>
        <taxon>Burkholderiales</taxon>
        <taxon>Oxalobacteraceae</taxon>
        <taxon>Telluria group</taxon>
        <taxon>Massilia</taxon>
    </lineage>
</organism>
<sequence>MTNQKPSKVSDEARAKIKAAATRLLAGKPIVSSSHELTATNLAVEAGIGRATLNRAIDLRDEFFANVKQLQTNAAASHPQVVADRLRDELANVEDRYREEIRSLRALNEKLANQVQVLTLLLQRHENQAHRAGGARENLVSTNVHLIESAKGG</sequence>
<accession>A0ABV7PIH4</accession>
<comment type="caution">
    <text evidence="2">The sequence shown here is derived from an EMBL/GenBank/DDBJ whole genome shotgun (WGS) entry which is preliminary data.</text>
</comment>
<gene>
    <name evidence="2" type="ORF">ACFOPH_12200</name>
</gene>
<feature type="coiled-coil region" evidence="1">
    <location>
        <begin position="83"/>
        <end position="128"/>
    </location>
</feature>
<dbReference type="RefSeq" id="WP_312487928.1">
    <property type="nucleotide sequence ID" value="NZ_JBHRVV010000001.1"/>
</dbReference>
<evidence type="ECO:0008006" key="4">
    <source>
        <dbReference type="Google" id="ProtNLM"/>
    </source>
</evidence>
<evidence type="ECO:0000313" key="3">
    <source>
        <dbReference type="Proteomes" id="UP001595665"/>
    </source>
</evidence>
<dbReference type="EMBL" id="JBHRVV010000001">
    <property type="protein sequence ID" value="MFC3458996.1"/>
    <property type="molecule type" value="Genomic_DNA"/>
</dbReference>
<name>A0ABV7PIH4_9BURK</name>
<keyword evidence="1" id="KW-0175">Coiled coil</keyword>
<keyword evidence="3" id="KW-1185">Reference proteome</keyword>
<dbReference type="Proteomes" id="UP001595665">
    <property type="component" value="Unassembled WGS sequence"/>
</dbReference>
<evidence type="ECO:0000256" key="1">
    <source>
        <dbReference type="SAM" id="Coils"/>
    </source>
</evidence>
<reference evidence="3" key="1">
    <citation type="journal article" date="2019" name="Int. J. Syst. Evol. Microbiol.">
        <title>The Global Catalogue of Microorganisms (GCM) 10K type strain sequencing project: providing services to taxonomists for standard genome sequencing and annotation.</title>
        <authorList>
            <consortium name="The Broad Institute Genomics Platform"/>
            <consortium name="The Broad Institute Genome Sequencing Center for Infectious Disease"/>
            <person name="Wu L."/>
            <person name="Ma J."/>
        </authorList>
    </citation>
    <scope>NUCLEOTIDE SEQUENCE [LARGE SCALE GENOMIC DNA]</scope>
    <source>
        <strain evidence="3">CCM 7480</strain>
    </source>
</reference>
<protein>
    <recommendedName>
        <fullName evidence="4">TetR family transcriptional regulator</fullName>
    </recommendedName>
</protein>
<proteinExistence type="predicted"/>